<evidence type="ECO:0000256" key="6">
    <source>
        <dbReference type="ARBA" id="ARBA00023118"/>
    </source>
</evidence>
<keyword evidence="4" id="KW-0547">Nucleotide-binding</keyword>
<name>A0A086AJS5_FLAHY</name>
<dbReference type="RefSeq" id="WP_035621099.1">
    <property type="nucleotide sequence ID" value="NZ_JBEWQG010000023.1"/>
</dbReference>
<evidence type="ECO:0000256" key="4">
    <source>
        <dbReference type="ARBA" id="ARBA00022741"/>
    </source>
</evidence>
<feature type="transmembrane region" description="Helical" evidence="8">
    <location>
        <begin position="139"/>
        <end position="162"/>
    </location>
</feature>
<dbReference type="GO" id="GO:0051607">
    <property type="term" value="P:defense response to virus"/>
    <property type="evidence" value="ECO:0007669"/>
    <property type="project" value="UniProtKB-KW"/>
</dbReference>
<dbReference type="InterPro" id="IPR043760">
    <property type="entry name" value="PycTM_dom"/>
</dbReference>
<feature type="transmembrane region" description="Helical" evidence="8">
    <location>
        <begin position="26"/>
        <end position="45"/>
    </location>
</feature>
<gene>
    <name evidence="11" type="ORF">B0A62_02420</name>
    <name evidence="10" type="ORF">IW20_09225</name>
</gene>
<evidence type="ECO:0000256" key="5">
    <source>
        <dbReference type="ARBA" id="ARBA00022989"/>
    </source>
</evidence>
<comment type="caution">
    <text evidence="10">The sequence shown here is derived from an EMBL/GenBank/DDBJ whole genome shotgun (WGS) entry which is preliminary data.</text>
</comment>
<feature type="transmembrane region" description="Helical" evidence="8">
    <location>
        <begin position="57"/>
        <end position="81"/>
    </location>
</feature>
<dbReference type="EMBL" id="JPRM01000012">
    <property type="protein sequence ID" value="KFF16939.1"/>
    <property type="molecule type" value="Genomic_DNA"/>
</dbReference>
<evidence type="ECO:0000256" key="3">
    <source>
        <dbReference type="ARBA" id="ARBA00022692"/>
    </source>
</evidence>
<dbReference type="EMBL" id="MUGY01000002">
    <property type="protein sequence ID" value="OXA97732.1"/>
    <property type="molecule type" value="Genomic_DNA"/>
</dbReference>
<evidence type="ECO:0000313" key="11">
    <source>
        <dbReference type="EMBL" id="OXA97732.1"/>
    </source>
</evidence>
<dbReference type="OrthoDB" id="1363277at2"/>
<dbReference type="Proteomes" id="UP000028712">
    <property type="component" value="Unassembled WGS sequence"/>
</dbReference>
<protein>
    <recommendedName>
        <fullName evidence="9">Pycsar effector protein domain-containing protein</fullName>
    </recommendedName>
</protein>
<keyword evidence="5 8" id="KW-1133">Transmembrane helix</keyword>
<evidence type="ECO:0000256" key="1">
    <source>
        <dbReference type="ARBA" id="ARBA00004236"/>
    </source>
</evidence>
<keyword evidence="6" id="KW-0051">Antiviral defense</keyword>
<evidence type="ECO:0000313" key="13">
    <source>
        <dbReference type="Proteomes" id="UP000198424"/>
    </source>
</evidence>
<evidence type="ECO:0000256" key="8">
    <source>
        <dbReference type="SAM" id="Phobius"/>
    </source>
</evidence>
<dbReference type="Pfam" id="PF18967">
    <property type="entry name" value="PycTM"/>
    <property type="match status" value="1"/>
</dbReference>
<keyword evidence="3 8" id="KW-0812">Transmembrane</keyword>
<comment type="subcellular location">
    <subcellularLocation>
        <location evidence="1">Cell membrane</location>
    </subcellularLocation>
</comment>
<keyword evidence="7 8" id="KW-0472">Membrane</keyword>
<dbReference type="GO" id="GO:0005886">
    <property type="term" value="C:plasma membrane"/>
    <property type="evidence" value="ECO:0007669"/>
    <property type="project" value="UniProtKB-SubCell"/>
</dbReference>
<reference evidence="11 13" key="2">
    <citation type="submission" date="2016-11" db="EMBL/GenBank/DDBJ databases">
        <title>Whole genomes of Flavobacteriaceae.</title>
        <authorList>
            <person name="Stine C."/>
            <person name="Li C."/>
            <person name="Tadesse D."/>
        </authorList>
    </citation>
    <scope>NUCLEOTIDE SEQUENCE [LARGE SCALE GENOMIC DNA]</scope>
    <source>
        <strain evidence="11 13">ATCC 29551</strain>
    </source>
</reference>
<feature type="domain" description="Pycsar effector protein" evidence="9">
    <location>
        <begin position="6"/>
        <end position="157"/>
    </location>
</feature>
<dbReference type="STRING" id="991.IW20_09225"/>
<evidence type="ECO:0000313" key="12">
    <source>
        <dbReference type="Proteomes" id="UP000028712"/>
    </source>
</evidence>
<organism evidence="10 12">
    <name type="scientific">Flavobacterium hydatis</name>
    <name type="common">Cytophaga aquatilis</name>
    <dbReference type="NCBI Taxonomy" id="991"/>
    <lineage>
        <taxon>Bacteria</taxon>
        <taxon>Pseudomonadati</taxon>
        <taxon>Bacteroidota</taxon>
        <taxon>Flavobacteriia</taxon>
        <taxon>Flavobacteriales</taxon>
        <taxon>Flavobacteriaceae</taxon>
        <taxon>Flavobacterium</taxon>
    </lineage>
</organism>
<proteinExistence type="predicted"/>
<evidence type="ECO:0000313" key="10">
    <source>
        <dbReference type="EMBL" id="KFF16939.1"/>
    </source>
</evidence>
<reference evidence="10 12" key="1">
    <citation type="submission" date="2014-07" db="EMBL/GenBank/DDBJ databases">
        <title>Genome of Flavobacterium hydatis DSM 2063.</title>
        <authorList>
            <person name="Pipes S.E."/>
            <person name="Stropko S.J."/>
            <person name="Newman J.D."/>
        </authorList>
    </citation>
    <scope>NUCLEOTIDE SEQUENCE [LARGE SCALE GENOMIC DNA]</scope>
    <source>
        <strain evidence="10 12">DSM 2063</strain>
    </source>
</reference>
<dbReference type="AlphaFoldDB" id="A0A086AJS5"/>
<evidence type="ECO:0000256" key="2">
    <source>
        <dbReference type="ARBA" id="ARBA00022475"/>
    </source>
</evidence>
<accession>A0A086AJS5</accession>
<dbReference type="GO" id="GO:0000166">
    <property type="term" value="F:nucleotide binding"/>
    <property type="evidence" value="ECO:0007669"/>
    <property type="project" value="UniProtKB-KW"/>
</dbReference>
<sequence>MEKERLLFCIGRYDHYYDSVNNKSSVFLGLSTFIVGGLVVGFFAIKDFVVCNPWIYLLMIALILIGIVIMIIVILAATPFISKGTDSLHYFGSISCQTHDEFSAKSIENISPQEELKDLREQVHQLACGLSAKFSKLKIAGILFTIQFVLFIPLLMLIIYNLK</sequence>
<keyword evidence="13" id="KW-1185">Reference proteome</keyword>
<keyword evidence="2" id="KW-1003">Cell membrane</keyword>
<dbReference type="eggNOG" id="ENOG5031CS0">
    <property type="taxonomic scope" value="Bacteria"/>
</dbReference>
<evidence type="ECO:0000256" key="7">
    <source>
        <dbReference type="ARBA" id="ARBA00023136"/>
    </source>
</evidence>
<dbReference type="Proteomes" id="UP000198424">
    <property type="component" value="Unassembled WGS sequence"/>
</dbReference>
<evidence type="ECO:0000259" key="9">
    <source>
        <dbReference type="Pfam" id="PF18967"/>
    </source>
</evidence>